<feature type="domain" description="Tubulin/FtsZ GTPase" evidence="3">
    <location>
        <begin position="6"/>
        <end position="187"/>
    </location>
</feature>
<keyword evidence="1" id="KW-0547">Nucleotide-binding</keyword>
<dbReference type="Pfam" id="PF00091">
    <property type="entry name" value="Tubulin"/>
    <property type="match status" value="1"/>
</dbReference>
<organism evidence="4 5">
    <name type="scientific">Candidatus Nitrosotenuis uzonensis</name>
    <dbReference type="NCBI Taxonomy" id="1407055"/>
    <lineage>
        <taxon>Archaea</taxon>
        <taxon>Nitrososphaerota</taxon>
        <taxon>Candidatus Nitrosotenuis</taxon>
    </lineage>
</organism>
<dbReference type="PANTHER" id="PTHR30314:SF3">
    <property type="entry name" value="MITOCHONDRIAL DIVISION PROTEIN FSZA"/>
    <property type="match status" value="1"/>
</dbReference>
<dbReference type="Proteomes" id="UP000655759">
    <property type="component" value="Unassembled WGS sequence"/>
</dbReference>
<reference evidence="4" key="1">
    <citation type="submission" date="2021-02" db="EMBL/GenBank/DDBJ databases">
        <authorList>
            <person name="Han P."/>
        </authorList>
    </citation>
    <scope>NUCLEOTIDE SEQUENCE</scope>
    <source>
        <strain evidence="4">Candidatus Nitrosotenuis uzonensis 5A</strain>
    </source>
</reference>
<dbReference type="InterPro" id="IPR003008">
    <property type="entry name" value="Tubulin_FtsZ_GTPase"/>
</dbReference>
<dbReference type="SUPFAM" id="SSF52490">
    <property type="entry name" value="Tubulin nucleotide-binding domain-like"/>
    <property type="match status" value="1"/>
</dbReference>
<dbReference type="AlphaFoldDB" id="A0A812F499"/>
<dbReference type="GO" id="GO:0005525">
    <property type="term" value="F:GTP binding"/>
    <property type="evidence" value="ECO:0007669"/>
    <property type="project" value="UniProtKB-KW"/>
</dbReference>
<evidence type="ECO:0000256" key="2">
    <source>
        <dbReference type="ARBA" id="ARBA00023134"/>
    </source>
</evidence>
<evidence type="ECO:0000313" key="4">
    <source>
        <dbReference type="EMBL" id="CAE6496395.1"/>
    </source>
</evidence>
<dbReference type="InterPro" id="IPR045061">
    <property type="entry name" value="FtsZ/CetZ"/>
</dbReference>
<gene>
    <name evidence="4" type="ORF">NUZ5A_50527</name>
</gene>
<dbReference type="SMART" id="SM00864">
    <property type="entry name" value="Tubulin"/>
    <property type="match status" value="1"/>
</dbReference>
<keyword evidence="2" id="KW-0342">GTP-binding</keyword>
<dbReference type="GO" id="GO:0003924">
    <property type="term" value="F:GTPase activity"/>
    <property type="evidence" value="ECO:0007669"/>
    <property type="project" value="InterPro"/>
</dbReference>
<dbReference type="RefSeq" id="WP_205099562.1">
    <property type="nucleotide sequence ID" value="NZ_CAJNAQ010000005.1"/>
</dbReference>
<dbReference type="InterPro" id="IPR036525">
    <property type="entry name" value="Tubulin/FtsZ_GTPase_sf"/>
</dbReference>
<dbReference type="PANTHER" id="PTHR30314">
    <property type="entry name" value="CELL DIVISION PROTEIN FTSZ-RELATED"/>
    <property type="match status" value="1"/>
</dbReference>
<evidence type="ECO:0000259" key="3">
    <source>
        <dbReference type="SMART" id="SM00864"/>
    </source>
</evidence>
<evidence type="ECO:0000313" key="5">
    <source>
        <dbReference type="Proteomes" id="UP000655759"/>
    </source>
</evidence>
<dbReference type="GO" id="GO:0032153">
    <property type="term" value="C:cell division site"/>
    <property type="evidence" value="ECO:0007669"/>
    <property type="project" value="TreeGrafter"/>
</dbReference>
<protein>
    <submittedName>
        <fullName evidence="4">Tubulin/FtsZ GTPase</fullName>
    </submittedName>
</protein>
<proteinExistence type="predicted"/>
<sequence>MDFREPVLLVGIGGAGARLAAQASNLTGANWVAISHDSNDLGSENDIKVHTESYVNPSSYLIRAQTQKVMDKIRGRISDYSTVIVFANLAGKAGCAISPLVASAAKEEGKKVLSFALMPFGFEKERIFLSGVSLKRLRASSDSTIVIDNDAILESNPDLTVSKCYEITNAAVMYVVNSLHTSSISNDINILTTSRDLSDVEASLRDSIRMLYEDAPPNAVKKTMLYVFGTDNVSIGKINSITNTLSDIFNEQNTSVSLATTQGDKSKVVMVTAVQGETKFDSYDPLGTIPQDKTLDWDEPESSIKTGIELYQME</sequence>
<evidence type="ECO:0000256" key="1">
    <source>
        <dbReference type="ARBA" id="ARBA00022741"/>
    </source>
</evidence>
<accession>A0A812F499</accession>
<dbReference type="EMBL" id="CAJNAQ010000005">
    <property type="protein sequence ID" value="CAE6496395.1"/>
    <property type="molecule type" value="Genomic_DNA"/>
</dbReference>
<dbReference type="GO" id="GO:0005737">
    <property type="term" value="C:cytoplasm"/>
    <property type="evidence" value="ECO:0007669"/>
    <property type="project" value="TreeGrafter"/>
</dbReference>
<name>A0A812F499_9ARCH</name>
<dbReference type="Gene3D" id="3.40.50.1440">
    <property type="entry name" value="Tubulin/FtsZ, GTPase domain"/>
    <property type="match status" value="1"/>
</dbReference>
<comment type="caution">
    <text evidence="4">The sequence shown here is derived from an EMBL/GenBank/DDBJ whole genome shotgun (WGS) entry which is preliminary data.</text>
</comment>
<dbReference type="GO" id="GO:0051301">
    <property type="term" value="P:cell division"/>
    <property type="evidence" value="ECO:0007669"/>
    <property type="project" value="TreeGrafter"/>
</dbReference>